<keyword evidence="2" id="KW-1185">Reference proteome</keyword>
<reference evidence="1" key="2">
    <citation type="journal article" date="2022" name="New Phytol.">
        <title>Evolutionary transition to the ectomycorrhizal habit in the genomes of a hyperdiverse lineage of mushroom-forming fungi.</title>
        <authorList>
            <person name="Looney B."/>
            <person name="Miyauchi S."/>
            <person name="Morin E."/>
            <person name="Drula E."/>
            <person name="Courty P.E."/>
            <person name="Kohler A."/>
            <person name="Kuo A."/>
            <person name="LaButti K."/>
            <person name="Pangilinan J."/>
            <person name="Lipzen A."/>
            <person name="Riley R."/>
            <person name="Andreopoulos W."/>
            <person name="He G."/>
            <person name="Johnson J."/>
            <person name="Nolan M."/>
            <person name="Tritt A."/>
            <person name="Barry K.W."/>
            <person name="Grigoriev I.V."/>
            <person name="Nagy L.G."/>
            <person name="Hibbett D."/>
            <person name="Henrissat B."/>
            <person name="Matheny P.B."/>
            <person name="Labbe J."/>
            <person name="Martin F.M."/>
        </authorList>
    </citation>
    <scope>NUCLEOTIDE SEQUENCE</scope>
    <source>
        <strain evidence="1">HHB10654</strain>
    </source>
</reference>
<gene>
    <name evidence="1" type="ORF">BV25DRAFT_1825155</name>
</gene>
<name>A0ACB8T351_9AGAM</name>
<protein>
    <submittedName>
        <fullName evidence="1">Uncharacterized protein</fullName>
    </submittedName>
</protein>
<reference evidence="1" key="1">
    <citation type="submission" date="2021-03" db="EMBL/GenBank/DDBJ databases">
        <authorList>
            <consortium name="DOE Joint Genome Institute"/>
            <person name="Ahrendt S."/>
            <person name="Looney B.P."/>
            <person name="Miyauchi S."/>
            <person name="Morin E."/>
            <person name="Drula E."/>
            <person name="Courty P.E."/>
            <person name="Chicoki N."/>
            <person name="Fauchery L."/>
            <person name="Kohler A."/>
            <person name="Kuo A."/>
            <person name="Labutti K."/>
            <person name="Pangilinan J."/>
            <person name="Lipzen A."/>
            <person name="Riley R."/>
            <person name="Andreopoulos W."/>
            <person name="He G."/>
            <person name="Johnson J."/>
            <person name="Barry K.W."/>
            <person name="Grigoriev I.V."/>
            <person name="Nagy L."/>
            <person name="Hibbett D."/>
            <person name="Henrissat B."/>
            <person name="Matheny P.B."/>
            <person name="Labbe J."/>
            <person name="Martin F."/>
        </authorList>
    </citation>
    <scope>NUCLEOTIDE SEQUENCE</scope>
    <source>
        <strain evidence="1">HHB10654</strain>
    </source>
</reference>
<dbReference type="Proteomes" id="UP000814140">
    <property type="component" value="Unassembled WGS sequence"/>
</dbReference>
<organism evidence="1 2">
    <name type="scientific">Artomyces pyxidatus</name>
    <dbReference type="NCBI Taxonomy" id="48021"/>
    <lineage>
        <taxon>Eukaryota</taxon>
        <taxon>Fungi</taxon>
        <taxon>Dikarya</taxon>
        <taxon>Basidiomycota</taxon>
        <taxon>Agaricomycotina</taxon>
        <taxon>Agaricomycetes</taxon>
        <taxon>Russulales</taxon>
        <taxon>Auriscalpiaceae</taxon>
        <taxon>Artomyces</taxon>
    </lineage>
</organism>
<evidence type="ECO:0000313" key="2">
    <source>
        <dbReference type="Proteomes" id="UP000814140"/>
    </source>
</evidence>
<sequence>MTTISSTFSDHISNARAAGHYFQDATISPSGWLESDCGLTLRNPISPSNQTQIAMLPEEVHLNINWSSQVDERGIIPRLLSFMPTIDTIQTLHVHNQRFSFLQEWLDVAADGEHLLRVDAEGMAAHGLVLALQQPAFPRLAALSLASVSFTHQVDERPAGPEFYHHMRMRASPLYPDDTPEIPEEEPIPEDSMTFIEILLGALAARATSGNPIIQLPIDRCNISVDMVASLRACLGEEAVDWDGQVNGGPDPNLRHVWRFW</sequence>
<dbReference type="EMBL" id="MU277206">
    <property type="protein sequence ID" value="KAI0062650.1"/>
    <property type="molecule type" value="Genomic_DNA"/>
</dbReference>
<accession>A0ACB8T351</accession>
<proteinExistence type="predicted"/>
<evidence type="ECO:0000313" key="1">
    <source>
        <dbReference type="EMBL" id="KAI0062650.1"/>
    </source>
</evidence>
<comment type="caution">
    <text evidence="1">The sequence shown here is derived from an EMBL/GenBank/DDBJ whole genome shotgun (WGS) entry which is preliminary data.</text>
</comment>